<sequence>MPNFLAKNLKDIKLPVLFDGVEFLWEAKNGDEKLIYTKALNCEFCLVAKRSGDKFVIKCDKLSRPARLDAIQIALEAYKQVFATDIISQATAVKKPKNINSSEYIISSDELIDKIDGYDNVFVEIGFGSGRHLLYQAKSNPKTLIIGIEVYKPACMQVDNLARLNGLKNILLLNLDARLVMSLLRSNSIDRLFLHFPVPWQKSKMRRVVSDQFAMECKRILKDGGKFELRSDDREYADYTIGCFMDLKKASIEIYKNRFLEVSSKYEDRWIRQNKDIYDVICSFYGNSDELSLECEFEFAKPNLEHIKSNFTNQTIKNSDHFIHLERIYHLLDGGILLRVAFGSFYRPEHRYLLITNDSISYLFKKPLLTIENVKAHKNLEGMLNASHCRS</sequence>
<keyword evidence="5 7" id="KW-0949">S-adenosyl-L-methionine</keyword>
<dbReference type="CDD" id="cd02440">
    <property type="entry name" value="AdoMet_MTases"/>
    <property type="match status" value="1"/>
</dbReference>
<evidence type="ECO:0000256" key="6">
    <source>
        <dbReference type="ARBA" id="ARBA00022694"/>
    </source>
</evidence>
<dbReference type="PROSITE" id="PS51625">
    <property type="entry name" value="SAM_MT_TRMB"/>
    <property type="match status" value="1"/>
</dbReference>
<keyword evidence="3 7" id="KW-0489">Methyltransferase</keyword>
<dbReference type="SUPFAM" id="SSF53335">
    <property type="entry name" value="S-adenosyl-L-methionine-dependent methyltransferases"/>
    <property type="match status" value="1"/>
</dbReference>
<dbReference type="Proteomes" id="UP000202031">
    <property type="component" value="Chromosome"/>
</dbReference>
<comment type="function">
    <text evidence="2 7">Catalyzes the formation of N(7)-methylguanine at position 46 (m7G46) in tRNA.</text>
</comment>
<evidence type="ECO:0000313" key="8">
    <source>
        <dbReference type="EMBL" id="ARQ97371.1"/>
    </source>
</evidence>
<dbReference type="InterPro" id="IPR003358">
    <property type="entry name" value="tRNA_(Gua-N-7)_MeTrfase_Trmb"/>
</dbReference>
<dbReference type="GO" id="GO:0008176">
    <property type="term" value="F:tRNA (guanine(46)-N7)-methyltransferase activity"/>
    <property type="evidence" value="ECO:0007669"/>
    <property type="project" value="UniProtKB-UniRule"/>
</dbReference>
<dbReference type="InterPro" id="IPR029063">
    <property type="entry name" value="SAM-dependent_MTases_sf"/>
</dbReference>
<evidence type="ECO:0000256" key="5">
    <source>
        <dbReference type="ARBA" id="ARBA00022691"/>
    </source>
</evidence>
<feature type="binding site" evidence="7">
    <location>
        <position position="232"/>
    </location>
    <ligand>
        <name>substrate</name>
    </ligand>
</feature>
<comment type="catalytic activity">
    <reaction evidence="1 7">
        <text>guanosine(46) in tRNA + S-adenosyl-L-methionine = N(7)-methylguanosine(46) in tRNA + S-adenosyl-L-homocysteine</text>
        <dbReference type="Rhea" id="RHEA:42708"/>
        <dbReference type="Rhea" id="RHEA-COMP:10188"/>
        <dbReference type="Rhea" id="RHEA-COMP:10189"/>
        <dbReference type="ChEBI" id="CHEBI:57856"/>
        <dbReference type="ChEBI" id="CHEBI:59789"/>
        <dbReference type="ChEBI" id="CHEBI:74269"/>
        <dbReference type="ChEBI" id="CHEBI:74480"/>
        <dbReference type="EC" id="2.1.1.33"/>
    </reaction>
</comment>
<dbReference type="UniPathway" id="UPA00989"/>
<evidence type="ECO:0000256" key="2">
    <source>
        <dbReference type="ARBA" id="ARBA00003015"/>
    </source>
</evidence>
<feature type="binding site" evidence="7">
    <location>
        <position position="202"/>
    </location>
    <ligand>
        <name>substrate</name>
    </ligand>
</feature>
<dbReference type="KEGG" id="clx:CLAN_0623"/>
<evidence type="ECO:0000256" key="4">
    <source>
        <dbReference type="ARBA" id="ARBA00022679"/>
    </source>
</evidence>
<dbReference type="EMBL" id="CP015578">
    <property type="protein sequence ID" value="ARQ97371.1"/>
    <property type="molecule type" value="Genomic_DNA"/>
</dbReference>
<comment type="pathway">
    <text evidence="7">tRNA modification; N(7)-methylguanine-tRNA biosynthesis.</text>
</comment>
<organism evidence="8 9">
    <name type="scientific">Campylobacter lanienae NCTC 13004</name>
    <dbReference type="NCBI Taxonomy" id="1031753"/>
    <lineage>
        <taxon>Bacteria</taxon>
        <taxon>Pseudomonadati</taxon>
        <taxon>Campylobacterota</taxon>
        <taxon>Epsilonproteobacteria</taxon>
        <taxon>Campylobacterales</taxon>
        <taxon>Campylobacteraceae</taxon>
        <taxon>Campylobacter</taxon>
    </lineage>
</organism>
<feature type="binding site" evidence="7">
    <location>
        <position position="124"/>
    </location>
    <ligand>
        <name>S-adenosyl-L-methionine</name>
        <dbReference type="ChEBI" id="CHEBI:59789"/>
    </ligand>
</feature>
<feature type="binding site" evidence="7">
    <location>
        <position position="149"/>
    </location>
    <ligand>
        <name>S-adenosyl-L-methionine</name>
        <dbReference type="ChEBI" id="CHEBI:59789"/>
    </ligand>
</feature>
<evidence type="ECO:0000313" key="9">
    <source>
        <dbReference type="Proteomes" id="UP000202031"/>
    </source>
</evidence>
<dbReference type="Gene3D" id="3.40.50.150">
    <property type="entry name" value="Vaccinia Virus protein VP39"/>
    <property type="match status" value="1"/>
</dbReference>
<proteinExistence type="inferred from homology"/>
<comment type="similarity">
    <text evidence="7">Belongs to the class I-like SAM-binding methyltransferase superfamily. TrmB family.</text>
</comment>
<reference evidence="9" key="2">
    <citation type="journal article" date="2017" name="Genome Biol. Evol.">
        <title>Comparative genomic analysis identifies a Campylobacter clade deficient in selenium metabolism.</title>
        <authorList>
            <person name="Miller W.G."/>
            <person name="Yee E."/>
            <person name="Lopes B.S."/>
            <person name="Chapman M.H."/>
            <person name="Huynh S."/>
            <person name="Bono J.L."/>
            <person name="Parker C.T."/>
            <person name="Strachan N.J.C."/>
            <person name="Forbes K.J."/>
        </authorList>
    </citation>
    <scope>NUCLEOTIDE SEQUENCE [LARGE SCALE GENOMIC DNA]</scope>
    <source>
        <strain evidence="9">NCTC 13004</strain>
    </source>
</reference>
<protein>
    <recommendedName>
        <fullName evidence="7">tRNA (guanine-N(7)-)-methyltransferase</fullName>
        <ecNumber evidence="7">2.1.1.33</ecNumber>
    </recommendedName>
    <alternativeName>
        <fullName evidence="7">tRNA (guanine(46)-N(7))-methyltransferase</fullName>
    </alternativeName>
    <alternativeName>
        <fullName evidence="7">tRNA(m7G46)-methyltransferase</fullName>
    </alternativeName>
</protein>
<dbReference type="NCBIfam" id="NF010719">
    <property type="entry name" value="PRK14121.1"/>
    <property type="match status" value="1"/>
</dbReference>
<dbReference type="GeneID" id="46921098"/>
<dbReference type="PANTHER" id="PTHR23417:SF14">
    <property type="entry name" value="PENTACOTRIPEPTIDE-REPEAT REGION OF PRORP DOMAIN-CONTAINING PROTEIN"/>
    <property type="match status" value="1"/>
</dbReference>
<gene>
    <name evidence="8" type="primary">trmI</name>
    <name evidence="7" type="synonym">trmB</name>
    <name evidence="8" type="ORF">CLAN_0623</name>
</gene>
<reference evidence="9" key="1">
    <citation type="journal article" date="2017" name="Genome Biol. Evol.">
        <title>Comparative Genomic Analysis Identifies a Campylobacter Clade Deficient in Selenium Metabolism.</title>
        <authorList>
            <person name="Miller W.G."/>
            <person name="Yee E."/>
            <person name="Lopes B.S."/>
            <person name="Chapman M.H."/>
            <person name="Huynh S."/>
            <person name="Bono J.L."/>
            <person name="Parker C.T."/>
            <person name="Strachan N.J.C."/>
            <person name="Forbes K.J."/>
        </authorList>
    </citation>
    <scope>NUCLEOTIDE SEQUENCE [LARGE SCALE GENOMIC DNA]</scope>
    <source>
        <strain evidence="9">NCTC 13004</strain>
    </source>
</reference>
<dbReference type="InterPro" id="IPR055361">
    <property type="entry name" value="tRNA_methyltr_TrmB_bact"/>
</dbReference>
<comment type="caution">
    <text evidence="7">Lacks conserved residue(s) required for the propagation of feature annotation.</text>
</comment>
<dbReference type="RefSeq" id="WP_100590568.1">
    <property type="nucleotide sequence ID" value="NZ_CP015578.1"/>
</dbReference>
<evidence type="ECO:0000256" key="3">
    <source>
        <dbReference type="ARBA" id="ARBA00022603"/>
    </source>
</evidence>
<dbReference type="AlphaFoldDB" id="A0A1X9SMA9"/>
<dbReference type="Pfam" id="PF02390">
    <property type="entry name" value="Methyltransf_4"/>
    <property type="match status" value="1"/>
</dbReference>
<dbReference type="EC" id="2.1.1.33" evidence="7"/>
<dbReference type="HAMAP" id="MF_01057">
    <property type="entry name" value="tRNA_methyltr_TrmB"/>
    <property type="match status" value="1"/>
</dbReference>
<dbReference type="PANTHER" id="PTHR23417">
    <property type="entry name" value="3-DEOXY-D-MANNO-OCTULOSONIC-ACID TRANSFERASE/TRNA GUANINE-N 7 - -METHYLTRANSFERASE"/>
    <property type="match status" value="1"/>
</dbReference>
<evidence type="ECO:0000256" key="1">
    <source>
        <dbReference type="ARBA" id="ARBA00000142"/>
    </source>
</evidence>
<feature type="binding site" evidence="7">
    <location>
        <position position="176"/>
    </location>
    <ligand>
        <name>S-adenosyl-L-methionine</name>
        <dbReference type="ChEBI" id="CHEBI:59789"/>
    </ligand>
</feature>
<keyword evidence="4 7" id="KW-0808">Transferase</keyword>
<name>A0A1X9SMA9_9BACT</name>
<evidence type="ECO:0000256" key="7">
    <source>
        <dbReference type="HAMAP-Rule" id="MF_01057"/>
    </source>
</evidence>
<keyword evidence="6 7" id="KW-0819">tRNA processing</keyword>
<dbReference type="GO" id="GO:0043527">
    <property type="term" value="C:tRNA methyltransferase complex"/>
    <property type="evidence" value="ECO:0007669"/>
    <property type="project" value="TreeGrafter"/>
</dbReference>
<accession>A0A1X9SMA9</accession>
<dbReference type="NCBIfam" id="TIGR00091">
    <property type="entry name" value="tRNA (guanosine(46)-N7)-methyltransferase TrmB"/>
    <property type="match status" value="1"/>
</dbReference>